<proteinExistence type="predicted"/>
<dbReference type="PROSITE" id="PS50102">
    <property type="entry name" value="RRM"/>
    <property type="match status" value="1"/>
</dbReference>
<keyword evidence="1 2" id="KW-0694">RNA-binding</keyword>
<feature type="domain" description="RRM" evidence="3">
    <location>
        <begin position="1"/>
        <end position="64"/>
    </location>
</feature>
<dbReference type="Proteomes" id="UP000737018">
    <property type="component" value="Unassembled WGS sequence"/>
</dbReference>
<dbReference type="AlphaFoldDB" id="A0A8J4Q4Q5"/>
<name>A0A8J4Q4Q5_9ROSI</name>
<dbReference type="GO" id="GO:0003723">
    <property type="term" value="F:RNA binding"/>
    <property type="evidence" value="ECO:0007669"/>
    <property type="project" value="UniProtKB-UniRule"/>
</dbReference>
<dbReference type="InterPro" id="IPR000504">
    <property type="entry name" value="RRM_dom"/>
</dbReference>
<dbReference type="InterPro" id="IPR035979">
    <property type="entry name" value="RBD_domain_sf"/>
</dbReference>
<sequence length="162" mass="17225">VTQAELHCQFHALGAGVIEEVRVQRDKGFGFVRYNTHEEAASAIQMANGRIIRGKPLKCSWGSKPTPPGTASNPLPLPTQPYQILPTASMNQGYSPAELLAYQRQLALSQAAASGLSGQALVQMTGQHGLAAGSMGLSSGGSQTIYDGYPNNSSGQQLMYYR</sequence>
<evidence type="ECO:0000313" key="5">
    <source>
        <dbReference type="Proteomes" id="UP000737018"/>
    </source>
</evidence>
<dbReference type="PANTHER" id="PTHR10352">
    <property type="entry name" value="EUKARYOTIC TRANSLATION INITIATION FACTOR 3 SUBUNIT G"/>
    <property type="match status" value="1"/>
</dbReference>
<evidence type="ECO:0000313" key="4">
    <source>
        <dbReference type="EMBL" id="KAF3942631.1"/>
    </source>
</evidence>
<dbReference type="SUPFAM" id="SSF54928">
    <property type="entry name" value="RNA-binding domain, RBD"/>
    <property type="match status" value="1"/>
</dbReference>
<reference evidence="4" key="1">
    <citation type="submission" date="2020-03" db="EMBL/GenBank/DDBJ databases">
        <title>Castanea mollissima Vanexum genome sequencing.</title>
        <authorList>
            <person name="Staton M."/>
        </authorList>
    </citation>
    <scope>NUCLEOTIDE SEQUENCE</scope>
    <source>
        <tissue evidence="4">Leaf</tissue>
    </source>
</reference>
<evidence type="ECO:0000259" key="3">
    <source>
        <dbReference type="PROSITE" id="PS50102"/>
    </source>
</evidence>
<comment type="caution">
    <text evidence="4">The sequence shown here is derived from an EMBL/GenBank/DDBJ whole genome shotgun (WGS) entry which is preliminary data.</text>
</comment>
<dbReference type="EMBL" id="JRKL02013609">
    <property type="protein sequence ID" value="KAF3942631.1"/>
    <property type="molecule type" value="Genomic_DNA"/>
</dbReference>
<gene>
    <name evidence="4" type="ORF">CMV_030732</name>
</gene>
<dbReference type="OrthoDB" id="1704709at2759"/>
<organism evidence="4 5">
    <name type="scientific">Castanea mollissima</name>
    <name type="common">Chinese chestnut</name>
    <dbReference type="NCBI Taxonomy" id="60419"/>
    <lineage>
        <taxon>Eukaryota</taxon>
        <taxon>Viridiplantae</taxon>
        <taxon>Streptophyta</taxon>
        <taxon>Embryophyta</taxon>
        <taxon>Tracheophyta</taxon>
        <taxon>Spermatophyta</taxon>
        <taxon>Magnoliopsida</taxon>
        <taxon>eudicotyledons</taxon>
        <taxon>Gunneridae</taxon>
        <taxon>Pentapetalae</taxon>
        <taxon>rosids</taxon>
        <taxon>fabids</taxon>
        <taxon>Fagales</taxon>
        <taxon>Fagaceae</taxon>
        <taxon>Castanea</taxon>
    </lineage>
</organism>
<evidence type="ECO:0000256" key="1">
    <source>
        <dbReference type="ARBA" id="ARBA00022884"/>
    </source>
</evidence>
<protein>
    <recommendedName>
        <fullName evidence="3">RRM domain-containing protein</fullName>
    </recommendedName>
</protein>
<evidence type="ECO:0000256" key="2">
    <source>
        <dbReference type="PROSITE-ProRule" id="PRU00176"/>
    </source>
</evidence>
<accession>A0A8J4Q4Q5</accession>
<dbReference type="InterPro" id="IPR012677">
    <property type="entry name" value="Nucleotide-bd_a/b_plait_sf"/>
</dbReference>
<dbReference type="Pfam" id="PF00076">
    <property type="entry name" value="RRM_1"/>
    <property type="match status" value="1"/>
</dbReference>
<dbReference type="Gene3D" id="3.30.70.330">
    <property type="match status" value="1"/>
</dbReference>
<feature type="non-terminal residue" evidence="4">
    <location>
        <position position="1"/>
    </location>
</feature>
<keyword evidence="5" id="KW-1185">Reference proteome</keyword>